<evidence type="ECO:0000256" key="2">
    <source>
        <dbReference type="ARBA" id="ARBA00004997"/>
    </source>
</evidence>
<dbReference type="InterPro" id="IPR001697">
    <property type="entry name" value="Pyr_Knase"/>
</dbReference>
<keyword evidence="11 13" id="KW-0324">Glycolysis</keyword>
<keyword evidence="7" id="KW-0547">Nucleotide-binding</keyword>
<dbReference type="AlphaFoldDB" id="A0A0R0IR07"/>
<evidence type="ECO:0000256" key="6">
    <source>
        <dbReference type="ARBA" id="ARBA00022723"/>
    </source>
</evidence>
<dbReference type="GO" id="GO:0004743">
    <property type="term" value="F:pyruvate kinase activity"/>
    <property type="evidence" value="ECO:0000318"/>
    <property type="project" value="GO_Central"/>
</dbReference>
<keyword evidence="10 13" id="KW-0460">Magnesium</keyword>
<protein>
    <recommendedName>
        <fullName evidence="4 13">Pyruvate kinase</fullName>
        <ecNumber evidence="4 13">2.7.1.40</ecNumber>
    </recommendedName>
</protein>
<evidence type="ECO:0000256" key="5">
    <source>
        <dbReference type="ARBA" id="ARBA00022679"/>
    </source>
</evidence>
<comment type="catalytic activity">
    <reaction evidence="13">
        <text>pyruvate + ATP = phosphoenolpyruvate + ADP + H(+)</text>
        <dbReference type="Rhea" id="RHEA:18157"/>
        <dbReference type="ChEBI" id="CHEBI:15361"/>
        <dbReference type="ChEBI" id="CHEBI:15378"/>
        <dbReference type="ChEBI" id="CHEBI:30616"/>
        <dbReference type="ChEBI" id="CHEBI:58702"/>
        <dbReference type="ChEBI" id="CHEBI:456216"/>
        <dbReference type="EC" id="2.7.1.40"/>
    </reaction>
</comment>
<dbReference type="SUPFAM" id="SSF51621">
    <property type="entry name" value="Phosphoenolpyruvate/pyruvate domain"/>
    <property type="match status" value="1"/>
</dbReference>
<organism evidence="15">
    <name type="scientific">Glycine max</name>
    <name type="common">Soybean</name>
    <name type="synonym">Glycine hispida</name>
    <dbReference type="NCBI Taxonomy" id="3847"/>
    <lineage>
        <taxon>Eukaryota</taxon>
        <taxon>Viridiplantae</taxon>
        <taxon>Streptophyta</taxon>
        <taxon>Embryophyta</taxon>
        <taxon>Tracheophyta</taxon>
        <taxon>Spermatophyta</taxon>
        <taxon>Magnoliopsida</taxon>
        <taxon>eudicotyledons</taxon>
        <taxon>Gunneridae</taxon>
        <taxon>Pentapetalae</taxon>
        <taxon>rosids</taxon>
        <taxon>fabids</taxon>
        <taxon>Fabales</taxon>
        <taxon>Fabaceae</taxon>
        <taxon>Papilionoideae</taxon>
        <taxon>50 kb inversion clade</taxon>
        <taxon>NPAAA clade</taxon>
        <taxon>indigoferoid/millettioid clade</taxon>
        <taxon>Phaseoleae</taxon>
        <taxon>Glycine</taxon>
        <taxon>Glycine subgen. Soja</taxon>
    </lineage>
</organism>
<keyword evidence="5 13" id="KW-0808">Transferase</keyword>
<dbReference type="EC" id="2.7.1.40" evidence="4 13"/>
<keyword evidence="6" id="KW-0479">Metal-binding</keyword>
<evidence type="ECO:0000259" key="14">
    <source>
        <dbReference type="Pfam" id="PF00224"/>
    </source>
</evidence>
<dbReference type="InParanoid" id="A0A0R0IR07"/>
<reference evidence="15" key="3">
    <citation type="submission" date="2018-07" db="EMBL/GenBank/DDBJ databases">
        <title>WGS assembly of Glycine max.</title>
        <authorList>
            <person name="Schmutz J."/>
            <person name="Cannon S."/>
            <person name="Schlueter J."/>
            <person name="Ma J."/>
            <person name="Mitros T."/>
            <person name="Nelson W."/>
            <person name="Hyten D."/>
            <person name="Song Q."/>
            <person name="Thelen J."/>
            <person name="Cheng J."/>
            <person name="Xu D."/>
            <person name="Hellsten U."/>
            <person name="May G."/>
            <person name="Yu Y."/>
            <person name="Sakurai T."/>
            <person name="Umezawa T."/>
            <person name="Bhattacharyya M."/>
            <person name="Sandhu D."/>
            <person name="Valliyodan B."/>
            <person name="Lindquist E."/>
            <person name="Peto M."/>
            <person name="Grant D."/>
            <person name="Shu S."/>
            <person name="Goodstein D."/>
            <person name="Barry K."/>
            <person name="Futrell-Griggs M."/>
            <person name="Abernathy B."/>
            <person name="Du J."/>
            <person name="Tian Z."/>
            <person name="Zhu L."/>
            <person name="Gill N."/>
            <person name="Joshi T."/>
            <person name="Libault M."/>
            <person name="Sethuraman A."/>
            <person name="Zhang X."/>
            <person name="Shinozaki K."/>
            <person name="Nguyen H."/>
            <person name="Wing R."/>
            <person name="Cregan P."/>
            <person name="Specht J."/>
            <person name="Grimwood J."/>
            <person name="Rokhsar D."/>
            <person name="Stacey G."/>
            <person name="Shoemaker R."/>
            <person name="Jackson S."/>
        </authorList>
    </citation>
    <scope>NUCLEOTIDE SEQUENCE</scope>
    <source>
        <tissue evidence="15">Callus</tissue>
    </source>
</reference>
<dbReference type="EMBL" id="CM000841">
    <property type="protein sequence ID" value="KRH44705.1"/>
    <property type="molecule type" value="Genomic_DNA"/>
</dbReference>
<evidence type="ECO:0000256" key="3">
    <source>
        <dbReference type="ARBA" id="ARBA00008663"/>
    </source>
</evidence>
<dbReference type="GO" id="GO:0005737">
    <property type="term" value="C:cytoplasm"/>
    <property type="evidence" value="ECO:0000318"/>
    <property type="project" value="GO_Central"/>
</dbReference>
<comment type="cofactor">
    <cofactor evidence="1">
        <name>K(+)</name>
        <dbReference type="ChEBI" id="CHEBI:29103"/>
    </cofactor>
</comment>
<comment type="similarity">
    <text evidence="3 13">Belongs to the pyruvate kinase family.</text>
</comment>
<dbReference type="Proteomes" id="UP000008827">
    <property type="component" value="Chromosome 8"/>
</dbReference>
<evidence type="ECO:0000256" key="7">
    <source>
        <dbReference type="ARBA" id="ARBA00022741"/>
    </source>
</evidence>
<dbReference type="SMR" id="A0A0R0IR07"/>
<evidence type="ECO:0000256" key="10">
    <source>
        <dbReference type="ARBA" id="ARBA00022842"/>
    </source>
</evidence>
<dbReference type="STRING" id="3847.A0A0R0IR07"/>
<dbReference type="InterPro" id="IPR015793">
    <property type="entry name" value="Pyrv_Knase_brl"/>
</dbReference>
<feature type="domain" description="Pyruvate kinase barrel" evidence="14">
    <location>
        <begin position="29"/>
        <end position="154"/>
    </location>
</feature>
<evidence type="ECO:0000256" key="4">
    <source>
        <dbReference type="ARBA" id="ARBA00012142"/>
    </source>
</evidence>
<dbReference type="GO" id="GO:0005524">
    <property type="term" value="F:ATP binding"/>
    <property type="evidence" value="ECO:0007669"/>
    <property type="project" value="UniProtKB-KW"/>
</dbReference>
<reference evidence="16" key="2">
    <citation type="submission" date="2018-02" db="UniProtKB">
        <authorList>
            <consortium name="EnsemblPlants"/>
        </authorList>
    </citation>
    <scope>IDENTIFICATION</scope>
    <source>
        <strain evidence="16">Williams 82</strain>
    </source>
</reference>
<evidence type="ECO:0000256" key="1">
    <source>
        <dbReference type="ARBA" id="ARBA00001958"/>
    </source>
</evidence>
<evidence type="ECO:0000256" key="12">
    <source>
        <dbReference type="ARBA" id="ARBA00023317"/>
    </source>
</evidence>
<dbReference type="Gramene" id="KRH44705">
    <property type="protein sequence ID" value="KRH44705"/>
    <property type="gene ID" value="GLYMA_08G226500"/>
</dbReference>
<evidence type="ECO:0000256" key="9">
    <source>
        <dbReference type="ARBA" id="ARBA00022840"/>
    </source>
</evidence>
<dbReference type="GO" id="GO:0000287">
    <property type="term" value="F:magnesium ion binding"/>
    <property type="evidence" value="ECO:0007669"/>
    <property type="project" value="InterPro"/>
</dbReference>
<dbReference type="GO" id="GO:0009570">
    <property type="term" value="C:chloroplast stroma"/>
    <property type="evidence" value="ECO:0000318"/>
    <property type="project" value="GO_Central"/>
</dbReference>
<evidence type="ECO:0000256" key="13">
    <source>
        <dbReference type="RuleBase" id="RU000504"/>
    </source>
</evidence>
<evidence type="ECO:0000313" key="16">
    <source>
        <dbReference type="EnsemblPlants" id="KRH44705"/>
    </source>
</evidence>
<dbReference type="UniPathway" id="UPA00109">
    <property type="reaction ID" value="UER00188"/>
</dbReference>
<dbReference type="Gene3D" id="3.20.20.60">
    <property type="entry name" value="Phosphoenolpyruvate-binding domains"/>
    <property type="match status" value="1"/>
</dbReference>
<dbReference type="GO" id="GO:0006096">
    <property type="term" value="P:glycolytic process"/>
    <property type="evidence" value="ECO:0000318"/>
    <property type="project" value="GO_Central"/>
</dbReference>
<name>A0A0R0IR07_SOYBN</name>
<evidence type="ECO:0000256" key="11">
    <source>
        <dbReference type="ARBA" id="ARBA00023152"/>
    </source>
</evidence>
<comment type="pathway">
    <text evidence="2 13">Carbohydrate degradation; glycolysis; pyruvate from D-glyceraldehyde 3-phosphate: step 5/5.</text>
</comment>
<dbReference type="InterPro" id="IPR040442">
    <property type="entry name" value="Pyrv_kinase-like_dom_sf"/>
</dbReference>
<keyword evidence="8 13" id="KW-0418">Kinase</keyword>
<accession>A0A0R0IR07</accession>
<evidence type="ECO:0000256" key="8">
    <source>
        <dbReference type="ARBA" id="ARBA00022777"/>
    </source>
</evidence>
<dbReference type="Pfam" id="PF00224">
    <property type="entry name" value="PK"/>
    <property type="match status" value="1"/>
</dbReference>
<dbReference type="GO" id="GO:0016301">
    <property type="term" value="F:kinase activity"/>
    <property type="evidence" value="ECO:0007669"/>
    <property type="project" value="UniProtKB-KW"/>
</dbReference>
<dbReference type="PaxDb" id="3847-GLYMA08G24265.1"/>
<dbReference type="InterPro" id="IPR015813">
    <property type="entry name" value="Pyrv/PenolPyrv_kinase-like_dom"/>
</dbReference>
<gene>
    <name evidence="15" type="ORF">GLYMA_08G226500</name>
</gene>
<dbReference type="PRINTS" id="PR01050">
    <property type="entry name" value="PYRUVTKNASE"/>
</dbReference>
<dbReference type="EnsemblPlants" id="KRH44705">
    <property type="protein sequence ID" value="KRH44705"/>
    <property type="gene ID" value="GLYMA_08G226500"/>
</dbReference>
<keyword evidence="17" id="KW-1185">Reference proteome</keyword>
<keyword evidence="12" id="KW-0670">Pyruvate</keyword>
<reference evidence="15 16" key="1">
    <citation type="journal article" date="2010" name="Nature">
        <title>Genome sequence of the palaeopolyploid soybean.</title>
        <authorList>
            <person name="Schmutz J."/>
            <person name="Cannon S.B."/>
            <person name="Schlueter J."/>
            <person name="Ma J."/>
            <person name="Mitros T."/>
            <person name="Nelson W."/>
            <person name="Hyten D.L."/>
            <person name="Song Q."/>
            <person name="Thelen J.J."/>
            <person name="Cheng J."/>
            <person name="Xu D."/>
            <person name="Hellsten U."/>
            <person name="May G.D."/>
            <person name="Yu Y."/>
            <person name="Sakurai T."/>
            <person name="Umezawa T."/>
            <person name="Bhattacharyya M.K."/>
            <person name="Sandhu D."/>
            <person name="Valliyodan B."/>
            <person name="Lindquist E."/>
            <person name="Peto M."/>
            <person name="Grant D."/>
            <person name="Shu S."/>
            <person name="Goodstein D."/>
            <person name="Barry K."/>
            <person name="Futrell-Griggs M."/>
            <person name="Abernathy B."/>
            <person name="Du J."/>
            <person name="Tian Z."/>
            <person name="Zhu L."/>
            <person name="Gill N."/>
            <person name="Joshi T."/>
            <person name="Libault M."/>
            <person name="Sethuraman A."/>
            <person name="Zhang X.-C."/>
            <person name="Shinozaki K."/>
            <person name="Nguyen H.T."/>
            <person name="Wing R.A."/>
            <person name="Cregan P."/>
            <person name="Specht J."/>
            <person name="Grimwood J."/>
            <person name="Rokhsar D."/>
            <person name="Stacey G."/>
            <person name="Shoemaker R.C."/>
            <person name="Jackson S.A."/>
        </authorList>
    </citation>
    <scope>NUCLEOTIDE SEQUENCE</scope>
    <source>
        <strain evidence="16">cv. Williams 82</strain>
        <tissue evidence="15">Callus</tissue>
    </source>
</reference>
<dbReference type="GO" id="GO:0030955">
    <property type="term" value="F:potassium ion binding"/>
    <property type="evidence" value="ECO:0007669"/>
    <property type="project" value="InterPro"/>
</dbReference>
<dbReference type="OMA" id="MRIERWW"/>
<dbReference type="PANTHER" id="PTHR11817">
    <property type="entry name" value="PYRUVATE KINASE"/>
    <property type="match status" value="1"/>
</dbReference>
<evidence type="ECO:0000313" key="17">
    <source>
        <dbReference type="Proteomes" id="UP000008827"/>
    </source>
</evidence>
<evidence type="ECO:0000313" key="15">
    <source>
        <dbReference type="EMBL" id="KRH44705.1"/>
    </source>
</evidence>
<sequence length="196" mass="21338">MSMVVKSTTKDSVKCAVVDGGELKSRMPKVVHELKNYLKSCGVDIHVIIKIESANSIPNLHSIISASHGTMVARGDLGAELPIEEVPLLQEEIINLCCNMGKVVIVATYMLESMIVHPTPTRAELSDITIVVREGSDGIMLSGETTHGKFPLKAMQVMHTVTLRTEATIPGGKMPPNIGQVLKNHMSEMFTYTMQP</sequence>
<keyword evidence="9" id="KW-0067">ATP-binding</keyword>
<proteinExistence type="inferred from homology"/>